<dbReference type="InterPro" id="IPR005312">
    <property type="entry name" value="DUF1759"/>
</dbReference>
<name>A0A087T407_STEMI</name>
<protein>
    <submittedName>
        <fullName evidence="2">Uncharacterized protein</fullName>
    </submittedName>
</protein>
<gene>
    <name evidence="2" type="ORF">X975_04359</name>
</gene>
<dbReference type="OrthoDB" id="6436367at2759"/>
<accession>A0A087T407</accession>
<reference evidence="2 3" key="1">
    <citation type="submission" date="2013-11" db="EMBL/GenBank/DDBJ databases">
        <title>Genome sequencing of Stegodyphus mimosarum.</title>
        <authorList>
            <person name="Bechsgaard J."/>
        </authorList>
    </citation>
    <scope>NUCLEOTIDE SEQUENCE [LARGE SCALE GENOMIC DNA]</scope>
</reference>
<proteinExistence type="predicted"/>
<dbReference type="PANTHER" id="PTHR22954">
    <property type="entry name" value="RETROVIRAL PROTEASE-RELATED"/>
    <property type="match status" value="1"/>
</dbReference>
<keyword evidence="1" id="KW-0175">Coiled coil</keyword>
<dbReference type="Proteomes" id="UP000054359">
    <property type="component" value="Unassembled WGS sequence"/>
</dbReference>
<evidence type="ECO:0000313" key="3">
    <source>
        <dbReference type="Proteomes" id="UP000054359"/>
    </source>
</evidence>
<organism evidence="2 3">
    <name type="scientific">Stegodyphus mimosarum</name>
    <name type="common">African social velvet spider</name>
    <dbReference type="NCBI Taxonomy" id="407821"/>
    <lineage>
        <taxon>Eukaryota</taxon>
        <taxon>Metazoa</taxon>
        <taxon>Ecdysozoa</taxon>
        <taxon>Arthropoda</taxon>
        <taxon>Chelicerata</taxon>
        <taxon>Arachnida</taxon>
        <taxon>Araneae</taxon>
        <taxon>Araneomorphae</taxon>
        <taxon>Entelegynae</taxon>
        <taxon>Eresoidea</taxon>
        <taxon>Eresidae</taxon>
        <taxon>Stegodyphus</taxon>
    </lineage>
</organism>
<evidence type="ECO:0000313" key="2">
    <source>
        <dbReference type="EMBL" id="KFM59846.1"/>
    </source>
</evidence>
<dbReference type="EMBL" id="KK113299">
    <property type="protein sequence ID" value="KFM59846.1"/>
    <property type="molecule type" value="Genomic_DNA"/>
</dbReference>
<feature type="non-terminal residue" evidence="2">
    <location>
        <position position="300"/>
    </location>
</feature>
<feature type="coiled-coil region" evidence="1">
    <location>
        <begin position="22"/>
        <end position="70"/>
    </location>
</feature>
<dbReference type="Pfam" id="PF03564">
    <property type="entry name" value="DUF1759"/>
    <property type="match status" value="1"/>
</dbReference>
<dbReference type="OMA" id="ASHICQK"/>
<dbReference type="AlphaFoldDB" id="A0A087T407"/>
<evidence type="ECO:0000256" key="1">
    <source>
        <dbReference type="SAM" id="Coils"/>
    </source>
</evidence>
<dbReference type="PANTHER" id="PTHR22954:SF3">
    <property type="entry name" value="PROTEIN CBG08539"/>
    <property type="match status" value="1"/>
</dbReference>
<sequence>MEIAKAKRMTLRSLTTRLISKIETKILENDIEEEELERLLMQINLKVKQLKEINSEIQNQITDIKEIESEIVACDEYHEKLIICKSNLKRAFAKRKANKPRPLQLSALKEKQTGKLPFLKISKFDGDLADWQRFWDQFESNIHRNENISNEHKFKYLHSYLTASAANAIKEFPLTDSHYKAAIETLKDRFGKKTLVDKSNSNKLLNLTSTTKLSDVSLLKILLDYCQKEIHNLDTIDRNSGSFKSVLYSMIIKLIPQDIILEISRKCESDEGGKLSKIIDILITEVEKRQKTILLMKNKP</sequence>
<keyword evidence="3" id="KW-1185">Reference proteome</keyword>